<dbReference type="Proteomes" id="UP001470230">
    <property type="component" value="Unassembled WGS sequence"/>
</dbReference>
<evidence type="ECO:0000256" key="1">
    <source>
        <dbReference type="SAM" id="MobiDB-lite"/>
    </source>
</evidence>
<gene>
    <name evidence="2" type="ORF">M9Y10_016503</name>
</gene>
<sequence>MGAFESYFPRPVSPLDVNKNEDDKDQNNNDASDIKDRNFKIGSTDRIDEDLKIFEKYLKNAISKELVENNNEDEIKYIVNQANVERSLFEHNLKYD</sequence>
<accession>A0ABR2HWH3</accession>
<comment type="caution">
    <text evidence="2">The sequence shown here is derived from an EMBL/GenBank/DDBJ whole genome shotgun (WGS) entry which is preliminary data.</text>
</comment>
<keyword evidence="3" id="KW-1185">Reference proteome</keyword>
<evidence type="ECO:0000313" key="3">
    <source>
        <dbReference type="Proteomes" id="UP001470230"/>
    </source>
</evidence>
<feature type="region of interest" description="Disordered" evidence="1">
    <location>
        <begin position="1"/>
        <end position="38"/>
    </location>
</feature>
<evidence type="ECO:0000313" key="2">
    <source>
        <dbReference type="EMBL" id="KAK8853955.1"/>
    </source>
</evidence>
<dbReference type="EMBL" id="JAPFFF010000021">
    <property type="protein sequence ID" value="KAK8853955.1"/>
    <property type="molecule type" value="Genomic_DNA"/>
</dbReference>
<reference evidence="2 3" key="1">
    <citation type="submission" date="2024-04" db="EMBL/GenBank/DDBJ databases">
        <title>Tritrichomonas musculus Genome.</title>
        <authorList>
            <person name="Alves-Ferreira E."/>
            <person name="Grigg M."/>
            <person name="Lorenzi H."/>
            <person name="Galac M."/>
        </authorList>
    </citation>
    <scope>NUCLEOTIDE SEQUENCE [LARGE SCALE GENOMIC DNA]</scope>
    <source>
        <strain evidence="2 3">EAF2021</strain>
    </source>
</reference>
<proteinExistence type="predicted"/>
<name>A0ABR2HWH3_9EUKA</name>
<organism evidence="2 3">
    <name type="scientific">Tritrichomonas musculus</name>
    <dbReference type="NCBI Taxonomy" id="1915356"/>
    <lineage>
        <taxon>Eukaryota</taxon>
        <taxon>Metamonada</taxon>
        <taxon>Parabasalia</taxon>
        <taxon>Tritrichomonadida</taxon>
        <taxon>Tritrichomonadidae</taxon>
        <taxon>Tritrichomonas</taxon>
    </lineage>
</organism>
<feature type="compositionally biased region" description="Basic and acidic residues" evidence="1">
    <location>
        <begin position="18"/>
        <end position="38"/>
    </location>
</feature>
<protein>
    <submittedName>
        <fullName evidence="2">Uncharacterized protein</fullName>
    </submittedName>
</protein>